<dbReference type="InterPro" id="IPR004358">
    <property type="entry name" value="Sig_transdc_His_kin-like_C"/>
</dbReference>
<dbReference type="PROSITE" id="PS50109">
    <property type="entry name" value="HIS_KIN"/>
    <property type="match status" value="1"/>
</dbReference>
<comment type="caution">
    <text evidence="4">The sequence shown here is derived from an EMBL/GenBank/DDBJ whole genome shotgun (WGS) entry which is preliminary data.</text>
</comment>
<organism evidence="4 5">
    <name type="scientific">Rhodopila globiformis</name>
    <name type="common">Rhodopseudomonas globiformis</name>
    <dbReference type="NCBI Taxonomy" id="1071"/>
    <lineage>
        <taxon>Bacteria</taxon>
        <taxon>Pseudomonadati</taxon>
        <taxon>Pseudomonadota</taxon>
        <taxon>Alphaproteobacteria</taxon>
        <taxon>Acetobacterales</taxon>
        <taxon>Acetobacteraceae</taxon>
        <taxon>Rhodopila</taxon>
    </lineage>
</organism>
<dbReference type="PANTHER" id="PTHR43065">
    <property type="entry name" value="SENSOR HISTIDINE KINASE"/>
    <property type="match status" value="1"/>
</dbReference>
<dbReference type="EC" id="2.7.13.3" evidence="2"/>
<dbReference type="EMBL" id="NHRY01000252">
    <property type="protein sequence ID" value="PPQ27895.1"/>
    <property type="molecule type" value="Genomic_DNA"/>
</dbReference>
<feature type="domain" description="Histidine kinase" evidence="3">
    <location>
        <begin position="116"/>
        <end position="338"/>
    </location>
</feature>
<comment type="catalytic activity">
    <reaction evidence="1">
        <text>ATP + protein L-histidine = ADP + protein N-phospho-L-histidine.</text>
        <dbReference type="EC" id="2.7.13.3"/>
    </reaction>
</comment>
<sequence>MPSGASWPMIFVNNLPYRCARPPYRIKYLYSIASNRAQVQINAQETASSLPSTAVSTGRGRRGMAGASIFMTRPAGIAAAVADRPRATGAGPIQPPDGTLTANADRLRLLAELTPALGHDIHNMLSVVLSSSELARRLCQPAAAELFDAIGLAARNAAELTRTLMQLSGGNAMPTELQPLLDVNLRLQTLLPILDRILSPSGSLHVQLTSAGSWLVRATAAEFDSAILNLVSNARDALTACGGRNGSVLVRVRNVVLSGPDGATAEQVLVSVADSGCGMGKATLARVWEPFFTTKGANGTGLGLCQVRRFAEAAGGMALIRSAPGRGTIAHLRLPRDHAGARPNSICVDNKKQGGSIP</sequence>
<evidence type="ECO:0000256" key="2">
    <source>
        <dbReference type="ARBA" id="ARBA00012438"/>
    </source>
</evidence>
<accession>A0A2S6MZU0</accession>
<dbReference type="InterPro" id="IPR003594">
    <property type="entry name" value="HATPase_dom"/>
</dbReference>
<dbReference type="AlphaFoldDB" id="A0A2S6MZU0"/>
<proteinExistence type="predicted"/>
<dbReference type="InterPro" id="IPR005467">
    <property type="entry name" value="His_kinase_dom"/>
</dbReference>
<gene>
    <name evidence="4" type="ORF">CCS01_26155</name>
</gene>
<evidence type="ECO:0000259" key="3">
    <source>
        <dbReference type="PROSITE" id="PS50109"/>
    </source>
</evidence>
<dbReference type="SMART" id="SM00387">
    <property type="entry name" value="HATPase_c"/>
    <property type="match status" value="1"/>
</dbReference>
<dbReference type="InterPro" id="IPR036890">
    <property type="entry name" value="HATPase_C_sf"/>
</dbReference>
<dbReference type="PANTHER" id="PTHR43065:SF42">
    <property type="entry name" value="TWO-COMPONENT SENSOR PPRA"/>
    <property type="match status" value="1"/>
</dbReference>
<dbReference type="PRINTS" id="PR00344">
    <property type="entry name" value="BCTRLSENSOR"/>
</dbReference>
<evidence type="ECO:0000313" key="5">
    <source>
        <dbReference type="Proteomes" id="UP000239724"/>
    </source>
</evidence>
<dbReference type="SUPFAM" id="SSF55874">
    <property type="entry name" value="ATPase domain of HSP90 chaperone/DNA topoisomerase II/histidine kinase"/>
    <property type="match status" value="1"/>
</dbReference>
<dbReference type="Proteomes" id="UP000239724">
    <property type="component" value="Unassembled WGS sequence"/>
</dbReference>
<dbReference type="Pfam" id="PF02518">
    <property type="entry name" value="HATPase_c"/>
    <property type="match status" value="1"/>
</dbReference>
<evidence type="ECO:0000313" key="4">
    <source>
        <dbReference type="EMBL" id="PPQ27895.1"/>
    </source>
</evidence>
<dbReference type="GO" id="GO:0004673">
    <property type="term" value="F:protein histidine kinase activity"/>
    <property type="evidence" value="ECO:0007669"/>
    <property type="project" value="UniProtKB-EC"/>
</dbReference>
<reference evidence="4 5" key="1">
    <citation type="journal article" date="2018" name="Arch. Microbiol.">
        <title>New insights into the metabolic potential of the phototrophic purple bacterium Rhodopila globiformis DSM 161(T) from its draft genome sequence and evidence for a vanadium-dependent nitrogenase.</title>
        <authorList>
            <person name="Imhoff J.F."/>
            <person name="Rahn T."/>
            <person name="Kunzel S."/>
            <person name="Neulinger S.C."/>
        </authorList>
    </citation>
    <scope>NUCLEOTIDE SEQUENCE [LARGE SCALE GENOMIC DNA]</scope>
    <source>
        <strain evidence="4 5">DSM 161</strain>
    </source>
</reference>
<protein>
    <recommendedName>
        <fullName evidence="2">histidine kinase</fullName>
        <ecNumber evidence="2">2.7.13.3</ecNumber>
    </recommendedName>
</protein>
<evidence type="ECO:0000256" key="1">
    <source>
        <dbReference type="ARBA" id="ARBA00000085"/>
    </source>
</evidence>
<name>A0A2S6MZU0_RHOGL</name>
<dbReference type="Gene3D" id="3.30.565.10">
    <property type="entry name" value="Histidine kinase-like ATPase, C-terminal domain"/>
    <property type="match status" value="1"/>
</dbReference>
<keyword evidence="5" id="KW-1185">Reference proteome</keyword>